<reference evidence="1 2" key="1">
    <citation type="submission" date="2021-08" db="EMBL/GenBank/DDBJ databases">
        <authorList>
            <person name="Tuo L."/>
        </authorList>
    </citation>
    <scope>NUCLEOTIDE SEQUENCE [LARGE SCALE GENOMIC DNA]</scope>
    <source>
        <strain evidence="1 2">JCM 31229</strain>
    </source>
</reference>
<evidence type="ECO:0000313" key="2">
    <source>
        <dbReference type="Proteomes" id="UP000706039"/>
    </source>
</evidence>
<accession>A0ABS7PN27</accession>
<comment type="caution">
    <text evidence="1">The sequence shown here is derived from an EMBL/GenBank/DDBJ whole genome shotgun (WGS) entry which is preliminary data.</text>
</comment>
<protein>
    <submittedName>
        <fullName evidence="1">Uncharacterized protein</fullName>
    </submittedName>
</protein>
<evidence type="ECO:0000313" key="1">
    <source>
        <dbReference type="EMBL" id="MBY8822673.1"/>
    </source>
</evidence>
<proteinExistence type="predicted"/>
<dbReference type="EMBL" id="JAINVV010000004">
    <property type="protein sequence ID" value="MBY8822673.1"/>
    <property type="molecule type" value="Genomic_DNA"/>
</dbReference>
<name>A0ABS7PN27_9SPHN</name>
<dbReference type="Proteomes" id="UP000706039">
    <property type="component" value="Unassembled WGS sequence"/>
</dbReference>
<organism evidence="1 2">
    <name type="scientific">Sphingomonas colocasiae</name>
    <dbReference type="NCBI Taxonomy" id="1848973"/>
    <lineage>
        <taxon>Bacteria</taxon>
        <taxon>Pseudomonadati</taxon>
        <taxon>Pseudomonadota</taxon>
        <taxon>Alphaproteobacteria</taxon>
        <taxon>Sphingomonadales</taxon>
        <taxon>Sphingomonadaceae</taxon>
        <taxon>Sphingomonas</taxon>
    </lineage>
</organism>
<gene>
    <name evidence="1" type="ORF">K7G82_10240</name>
</gene>
<sequence length="235" mass="25154">MDAQIKSAIRIEEGAPAGMARFYVEATVRSLIRGPAGSPALVTYVADVPVDARGKPPKLKKMRVLLLARQVAGKPGALQLLAPHAQIPWSQPVDTQLRAILGELTAAGAPPRITGIRSAFHVPGTVKGEGETQIFVQTETGNPVSFSILRRPGEIARWSVALGEIVDEAAGPPKPGTLLWYRLACALPPQLPERAIDPGDPANAAQAREDYRVVRDGLGPCERRHPAIQVSSRPR</sequence>
<keyword evidence="2" id="KW-1185">Reference proteome</keyword>